<dbReference type="EMBL" id="CP158294">
    <property type="protein sequence ID" value="XBV47722.1"/>
    <property type="molecule type" value="Genomic_DNA"/>
</dbReference>
<evidence type="ECO:0008006" key="2">
    <source>
        <dbReference type="Google" id="ProtNLM"/>
    </source>
</evidence>
<keyword evidence="1" id="KW-0614">Plasmid</keyword>
<dbReference type="AlphaFoldDB" id="A0AAU7U4H3"/>
<protein>
    <recommendedName>
        <fullName evidence="2">Mannosyltransferase</fullName>
    </recommendedName>
</protein>
<dbReference type="RefSeq" id="WP_350262768.1">
    <property type="nucleotide sequence ID" value="NZ_CP158294.1"/>
</dbReference>
<gene>
    <name evidence="1" type="ORF">AAF463_24175</name>
</gene>
<organism evidence="1">
    <name type="scientific">Pantoea sp. BJ2</name>
    <dbReference type="NCBI Taxonomy" id="3141322"/>
    <lineage>
        <taxon>Bacteria</taxon>
        <taxon>Pseudomonadati</taxon>
        <taxon>Pseudomonadota</taxon>
        <taxon>Gammaproteobacteria</taxon>
        <taxon>Enterobacterales</taxon>
        <taxon>Erwiniaceae</taxon>
        <taxon>Pantoea</taxon>
    </lineage>
</organism>
<reference evidence="1" key="1">
    <citation type="submission" date="2024-06" db="EMBL/GenBank/DDBJ databases">
        <title>Multiomics insights into the TNT degradation mechanism by Pantoea sp. BJ2 isolated from an ammunition destruction site.</title>
        <authorList>
            <person name="Luo J."/>
        </authorList>
    </citation>
    <scope>NUCLEOTIDE SEQUENCE</scope>
    <source>
        <strain evidence="1">BJ2</strain>
        <plasmid evidence="1">plasmindB</plasmid>
    </source>
</reference>
<dbReference type="Gene3D" id="3.90.550.20">
    <property type="match status" value="1"/>
</dbReference>
<proteinExistence type="predicted"/>
<sequence length="584" mass="63963">MPIDAAHSGKTNSFFLTEIFTSGQKTRQGDKIGTLTQQQQSEHLNALSRKPGLNSGNPHKQQFWYAAIQTLALVMNTQAGGPDISPARTVGCPSDPFDAYQSTSSKQYVSALIHAGAVMRSEPAGSGYRVKHPVSLIPAKVDTAGAPLRNEHVQVEMNSQASLTVMPSFKPGTDEYIDALRRAPTKSAALSEPTSRGGLEIVKVFELRIANDTGDSGIAKYSPFYLSLRDGYFYRALSADVMGEGPYALRQGSTDTLVRVDLLDTPALSAEEKANLLTSVGVPGPHHALFDTQDTPERKPLPPVVNQLWIGVKKIPEKVLRIVSANHKKMARAPSALKHIIYLSSRNAEAFKYNRMELKRAAPGAEIVELETSPFMKSFQQWKGGEYAQLAREHERLADLGEFGPAFQKDVLMLGILATHDTGWHGGGMYLDLDSRIVGAFTPENLSTAPDAPLVGRLSKTLNFGDSTFVCNDALGVHEKDPFPENVLALASKYWAASPVPPMDDVVKASKSAKQDYFIRLAKTSAGPELFTETMMTPLITGPLLQFALMPYRYGVMLETQERNRFFKVQTFVQTQDGENNSWG</sequence>
<geneLocation type="plasmid" evidence="1">
    <name>plasmindB</name>
</geneLocation>
<evidence type="ECO:0000313" key="1">
    <source>
        <dbReference type="EMBL" id="XBV47722.1"/>
    </source>
</evidence>
<name>A0AAU7U4H3_9GAMM</name>
<accession>A0AAU7U4H3</accession>